<dbReference type="PANTHER" id="PTHR31286">
    <property type="entry name" value="GLYCINE-RICH CELL WALL STRUCTURAL PROTEIN 1.8-LIKE"/>
    <property type="match status" value="1"/>
</dbReference>
<evidence type="ECO:0000313" key="3">
    <source>
        <dbReference type="EMBL" id="RYQ90235.1"/>
    </source>
</evidence>
<dbReference type="EMBL" id="SDMP01000019">
    <property type="protein sequence ID" value="RYQ90235.1"/>
    <property type="molecule type" value="Genomic_DNA"/>
</dbReference>
<feature type="compositionally biased region" description="Acidic residues" evidence="1">
    <location>
        <begin position="22"/>
        <end position="33"/>
    </location>
</feature>
<accession>A0A444XKT4</accession>
<dbReference type="InterPro" id="IPR025558">
    <property type="entry name" value="DUF4283"/>
</dbReference>
<dbReference type="PANTHER" id="PTHR31286:SF99">
    <property type="entry name" value="DUF4283 DOMAIN-CONTAINING PROTEIN"/>
    <property type="match status" value="1"/>
</dbReference>
<feature type="region of interest" description="Disordered" evidence="1">
    <location>
        <begin position="1"/>
        <end position="33"/>
    </location>
</feature>
<reference evidence="3 4" key="1">
    <citation type="submission" date="2019-01" db="EMBL/GenBank/DDBJ databases">
        <title>Sequencing of cultivated peanut Arachis hypogaea provides insights into genome evolution and oil improvement.</title>
        <authorList>
            <person name="Chen X."/>
        </authorList>
    </citation>
    <scope>NUCLEOTIDE SEQUENCE [LARGE SCALE GENOMIC DNA]</scope>
    <source>
        <strain evidence="4">cv. Fuhuasheng</strain>
        <tissue evidence="3">Leaves</tissue>
    </source>
</reference>
<dbReference type="STRING" id="3818.A0A444XKT4"/>
<dbReference type="Proteomes" id="UP000289738">
    <property type="component" value="Chromosome B09"/>
</dbReference>
<dbReference type="InterPro" id="IPR040256">
    <property type="entry name" value="At4g02000-like"/>
</dbReference>
<evidence type="ECO:0000313" key="4">
    <source>
        <dbReference type="Proteomes" id="UP000289738"/>
    </source>
</evidence>
<proteinExistence type="predicted"/>
<evidence type="ECO:0000256" key="1">
    <source>
        <dbReference type="SAM" id="MobiDB-lite"/>
    </source>
</evidence>
<feature type="domain" description="DUF4283" evidence="2">
    <location>
        <begin position="60"/>
        <end position="143"/>
    </location>
</feature>
<dbReference type="AlphaFoldDB" id="A0A444XKT4"/>
<gene>
    <name evidence="3" type="ORF">Ahy_B09g096442</name>
</gene>
<comment type="caution">
    <text evidence="3">The sequence shown here is derived from an EMBL/GenBank/DDBJ whole genome shotgun (WGS) entry which is preliminary data.</text>
</comment>
<evidence type="ECO:0000259" key="2">
    <source>
        <dbReference type="Pfam" id="PF14111"/>
    </source>
</evidence>
<name>A0A444XKT4_ARAHY</name>
<organism evidence="3 4">
    <name type="scientific">Arachis hypogaea</name>
    <name type="common">Peanut</name>
    <dbReference type="NCBI Taxonomy" id="3818"/>
    <lineage>
        <taxon>Eukaryota</taxon>
        <taxon>Viridiplantae</taxon>
        <taxon>Streptophyta</taxon>
        <taxon>Embryophyta</taxon>
        <taxon>Tracheophyta</taxon>
        <taxon>Spermatophyta</taxon>
        <taxon>Magnoliopsida</taxon>
        <taxon>eudicotyledons</taxon>
        <taxon>Gunneridae</taxon>
        <taxon>Pentapetalae</taxon>
        <taxon>rosids</taxon>
        <taxon>fabids</taxon>
        <taxon>Fabales</taxon>
        <taxon>Fabaceae</taxon>
        <taxon>Papilionoideae</taxon>
        <taxon>50 kb inversion clade</taxon>
        <taxon>dalbergioids sensu lato</taxon>
        <taxon>Dalbergieae</taxon>
        <taxon>Pterocarpus clade</taxon>
        <taxon>Arachis</taxon>
    </lineage>
</organism>
<keyword evidence="4" id="KW-1185">Reference proteome</keyword>
<protein>
    <recommendedName>
        <fullName evidence="2">DUF4283 domain-containing protein</fullName>
    </recommendedName>
</protein>
<sequence>MGKSTGGAHTQKEQEPKTNGAEDTDMEESDDEDTEIIVKKLPNGIYNLVIGKGVKRELRKEWWDTLIVKLLGRKISLLALKRRLEVLWGKKGSINVIDLGNDFFLVKFFSSEDLDFVLTEGPWKILDHFLTIRFWKPELNPSEASIDTIAAWI</sequence>
<dbReference type="Pfam" id="PF14111">
    <property type="entry name" value="DUF4283"/>
    <property type="match status" value="1"/>
</dbReference>